<dbReference type="Gene3D" id="1.10.10.10">
    <property type="entry name" value="Winged helix-like DNA-binding domain superfamily/Winged helix DNA-binding domain"/>
    <property type="match status" value="1"/>
</dbReference>
<organism evidence="5 6">
    <name type="scientific">Paenibacillus sacheonensis</name>
    <dbReference type="NCBI Taxonomy" id="742054"/>
    <lineage>
        <taxon>Bacteria</taxon>
        <taxon>Bacillati</taxon>
        <taxon>Bacillota</taxon>
        <taxon>Bacilli</taxon>
        <taxon>Bacillales</taxon>
        <taxon>Paenibacillaceae</taxon>
        <taxon>Paenibacillus</taxon>
    </lineage>
</organism>
<evidence type="ECO:0000256" key="3">
    <source>
        <dbReference type="SAM" id="MobiDB-lite"/>
    </source>
</evidence>
<keyword evidence="2" id="KW-0804">Transcription</keyword>
<dbReference type="AlphaFoldDB" id="A0A7X5BZX3"/>
<dbReference type="InterPro" id="IPR011990">
    <property type="entry name" value="TPR-like_helical_dom_sf"/>
</dbReference>
<keyword evidence="6" id="KW-1185">Reference proteome</keyword>
<dbReference type="EMBL" id="JAAAMU010000027">
    <property type="protein sequence ID" value="NBC73113.1"/>
    <property type="molecule type" value="Genomic_DNA"/>
</dbReference>
<dbReference type="SUPFAM" id="SSF48452">
    <property type="entry name" value="TPR-like"/>
    <property type="match status" value="1"/>
</dbReference>
<dbReference type="InterPro" id="IPR036388">
    <property type="entry name" value="WH-like_DNA-bd_sf"/>
</dbReference>
<dbReference type="GO" id="GO:0003677">
    <property type="term" value="F:DNA binding"/>
    <property type="evidence" value="ECO:0007669"/>
    <property type="project" value="InterPro"/>
</dbReference>
<keyword evidence="1" id="KW-0805">Transcription regulation</keyword>
<dbReference type="InterPro" id="IPR005158">
    <property type="entry name" value="BTAD"/>
</dbReference>
<dbReference type="SUPFAM" id="SSF46894">
    <property type="entry name" value="C-terminal effector domain of the bipartite response regulators"/>
    <property type="match status" value="1"/>
</dbReference>
<dbReference type="Gene3D" id="1.25.40.10">
    <property type="entry name" value="Tetratricopeptide repeat domain"/>
    <property type="match status" value="1"/>
</dbReference>
<comment type="caution">
    <text evidence="5">The sequence shown here is derived from an EMBL/GenBank/DDBJ whole genome shotgun (WGS) entry which is preliminary data.</text>
</comment>
<feature type="domain" description="Bacterial transcriptional activator" evidence="4">
    <location>
        <begin position="469"/>
        <end position="608"/>
    </location>
</feature>
<dbReference type="GO" id="GO:0006355">
    <property type="term" value="P:regulation of DNA-templated transcription"/>
    <property type="evidence" value="ECO:0007669"/>
    <property type="project" value="InterPro"/>
</dbReference>
<dbReference type="OrthoDB" id="2518435at2"/>
<evidence type="ECO:0000259" key="4">
    <source>
        <dbReference type="SMART" id="SM01043"/>
    </source>
</evidence>
<feature type="region of interest" description="Disordered" evidence="3">
    <location>
        <begin position="319"/>
        <end position="359"/>
    </location>
</feature>
<evidence type="ECO:0000256" key="1">
    <source>
        <dbReference type="ARBA" id="ARBA00023015"/>
    </source>
</evidence>
<dbReference type="InterPro" id="IPR016032">
    <property type="entry name" value="Sig_transdc_resp-reg_C-effctor"/>
</dbReference>
<evidence type="ECO:0000313" key="5">
    <source>
        <dbReference type="EMBL" id="NBC73113.1"/>
    </source>
</evidence>
<dbReference type="InterPro" id="IPR051677">
    <property type="entry name" value="AfsR-DnrI-RedD_regulator"/>
</dbReference>
<name>A0A7X5BZX3_9BACL</name>
<evidence type="ECO:0000313" key="6">
    <source>
        <dbReference type="Proteomes" id="UP000558113"/>
    </source>
</evidence>
<dbReference type="RefSeq" id="WP_161704780.1">
    <property type="nucleotide sequence ID" value="NZ_JAAAMU010000027.1"/>
</dbReference>
<reference evidence="5 6" key="1">
    <citation type="submission" date="2020-01" db="EMBL/GenBank/DDBJ databases">
        <title>Paenibacillus soybeanensis sp. nov. isolated from the nodules of soybean (Glycine max(L.) Merr).</title>
        <authorList>
            <person name="Wang H."/>
        </authorList>
    </citation>
    <scope>NUCLEOTIDE SEQUENCE [LARGE SCALE GENOMIC DNA]</scope>
    <source>
        <strain evidence="5 6">DSM 23054</strain>
    </source>
</reference>
<sequence length="610" mass="69073">MNQNNNQGSQHDQWLGQVMKAEQTILDGQMPSIEQLMAIPSEIRMKSPLLLRAECEHRLLNGQPMETKQRLEAALRGFAAQADESAMLTMMAMLGLLYIQVGDLHESKPFMTLLEQEWARNREHCSGFVPWALARSAASAPNHPSRFEEALGLMMAAVERFREEGRPLWTGFALLDSRIFDPRVQSNPDWPFWLNWLKRHTAEQPLAAAVLDLLGSPKPDASMCERLPVRYAYLSKAVVMGEAEERLPEELADDIECGIYAAGALARRMLAEKRLEAAAEALRLFERRQRLLSTPAAHRLAVELQERLAAATVDATAAAARPGESLRPIADGSRGLGTGRQNDFPQQSPPAAEQSNASAGASAGSKWRIKLFGGIGFSTEDGQQAEPVWKRRKAGELFTYLLLQPAYKSNREQVIERVFGEGDPAKRSNQLYVTLHDLRNALKEIGLHEEAVYAKRGVVGIAEQAVESVDVETFITLSRVGDQLWMDDHEAASRLYEKAIPLYGLLATELPYAEWLERTREQLLDRQTTMLKRLAAFYADQKDEAREEQRLSDWIALRPEHEEAFEAMIRLCLRGNRRVEAISWYRRLERVWKEELGIEPLEEVRKLLWK</sequence>
<dbReference type="Proteomes" id="UP000558113">
    <property type="component" value="Unassembled WGS sequence"/>
</dbReference>
<dbReference type="PANTHER" id="PTHR35807">
    <property type="entry name" value="TRANSCRIPTIONAL REGULATOR REDD-RELATED"/>
    <property type="match status" value="1"/>
</dbReference>
<gene>
    <name evidence="5" type="ORF">GT003_29485</name>
</gene>
<dbReference type="Pfam" id="PF03704">
    <property type="entry name" value="BTAD"/>
    <property type="match status" value="1"/>
</dbReference>
<proteinExistence type="predicted"/>
<evidence type="ECO:0000256" key="2">
    <source>
        <dbReference type="ARBA" id="ARBA00023163"/>
    </source>
</evidence>
<accession>A0A7X5BZX3</accession>
<protein>
    <recommendedName>
        <fullName evidence="4">Bacterial transcriptional activator domain-containing protein</fullName>
    </recommendedName>
</protein>
<dbReference type="SMART" id="SM01043">
    <property type="entry name" value="BTAD"/>
    <property type="match status" value="1"/>
</dbReference>